<evidence type="ECO:0000313" key="6">
    <source>
        <dbReference type="Proteomes" id="UP000218934"/>
    </source>
</evidence>
<keyword evidence="1" id="KW-0805">Transcription regulation</keyword>
<dbReference type="PANTHER" id="PTHR30146">
    <property type="entry name" value="LACI-RELATED TRANSCRIPTIONAL REPRESSOR"/>
    <property type="match status" value="1"/>
</dbReference>
<proteinExistence type="predicted"/>
<evidence type="ECO:0000256" key="1">
    <source>
        <dbReference type="ARBA" id="ARBA00023015"/>
    </source>
</evidence>
<keyword evidence="3" id="KW-0804">Transcription</keyword>
<dbReference type="InterPro" id="IPR046335">
    <property type="entry name" value="LacI/GalR-like_sensor"/>
</dbReference>
<dbReference type="SUPFAM" id="SSF47413">
    <property type="entry name" value="lambda repressor-like DNA-binding domains"/>
    <property type="match status" value="1"/>
</dbReference>
<dbReference type="EMBL" id="NWUF01000001">
    <property type="protein sequence ID" value="PCE44330.1"/>
    <property type="molecule type" value="Genomic_DNA"/>
</dbReference>
<evidence type="ECO:0000259" key="4">
    <source>
        <dbReference type="PROSITE" id="PS50932"/>
    </source>
</evidence>
<comment type="caution">
    <text evidence="5">The sequence shown here is derived from an EMBL/GenBank/DDBJ whole genome shotgun (WGS) entry which is preliminary data.</text>
</comment>
<evidence type="ECO:0000313" key="5">
    <source>
        <dbReference type="EMBL" id="PCE44330.1"/>
    </source>
</evidence>
<name>A0A2A4G3E5_9SPHN</name>
<keyword evidence="6" id="KW-1185">Reference proteome</keyword>
<dbReference type="SMART" id="SM00354">
    <property type="entry name" value="HTH_LACI"/>
    <property type="match status" value="1"/>
</dbReference>
<evidence type="ECO:0000256" key="3">
    <source>
        <dbReference type="ARBA" id="ARBA00023163"/>
    </source>
</evidence>
<protein>
    <submittedName>
        <fullName evidence="5">LacI family transcriptional regulator</fullName>
    </submittedName>
</protein>
<dbReference type="GO" id="GO:0000976">
    <property type="term" value="F:transcription cis-regulatory region binding"/>
    <property type="evidence" value="ECO:0007669"/>
    <property type="project" value="TreeGrafter"/>
</dbReference>
<sequence>MPVKGKGEVNSISDIARLAGVSASTVSRALAGSKMISTDTRNRINDLAREHGFQLNQMARNLRLKRTNAIGIIFPLGHEVGQLVSDPFFITMLGHIADGVTARGYDLLLTRIIPDDDGWLDGLVNSGRVDGLIVIGQSDQEAVLRRVSAGFDPIVVWGEKGDGQGYCSVGTDNVAGGAVATRHLLGQGRRHILYAGHADVPEIVARHAGFVAAHREAGVEPAGVIPAPFTPDGAYRLFVDHLAAAPKLDGIVAASDVIAIAAIRALAEHGMSVPDDVAVVGYDDVPLASQMAPSLTTIRQDLREGANQLVDRLFRRLGGDLCEPVVMAPELIVRASAP</sequence>
<dbReference type="SUPFAM" id="SSF53822">
    <property type="entry name" value="Periplasmic binding protein-like I"/>
    <property type="match status" value="1"/>
</dbReference>
<dbReference type="CDD" id="cd01392">
    <property type="entry name" value="HTH_LacI"/>
    <property type="match status" value="1"/>
</dbReference>
<accession>A0A2A4G3E5</accession>
<dbReference type="OrthoDB" id="8433438at2"/>
<evidence type="ECO:0000256" key="2">
    <source>
        <dbReference type="ARBA" id="ARBA00023125"/>
    </source>
</evidence>
<dbReference type="Proteomes" id="UP000218934">
    <property type="component" value="Unassembled WGS sequence"/>
</dbReference>
<dbReference type="Gene3D" id="1.10.260.40">
    <property type="entry name" value="lambda repressor-like DNA-binding domains"/>
    <property type="match status" value="1"/>
</dbReference>
<keyword evidence="2" id="KW-0238">DNA-binding</keyword>
<dbReference type="InterPro" id="IPR028082">
    <property type="entry name" value="Peripla_BP_I"/>
</dbReference>
<dbReference type="KEGG" id="rdi:CMV14_12100"/>
<dbReference type="Pfam" id="PF00356">
    <property type="entry name" value="LacI"/>
    <property type="match status" value="1"/>
</dbReference>
<gene>
    <name evidence="5" type="ORF">COO09_01485</name>
</gene>
<dbReference type="GO" id="GO:0003700">
    <property type="term" value="F:DNA-binding transcription factor activity"/>
    <property type="evidence" value="ECO:0007669"/>
    <property type="project" value="TreeGrafter"/>
</dbReference>
<feature type="domain" description="HTH lacI-type" evidence="4">
    <location>
        <begin position="11"/>
        <end position="64"/>
    </location>
</feature>
<reference evidence="5 6" key="1">
    <citation type="submission" date="2017-09" db="EMBL/GenBank/DDBJ databases">
        <title>The Catabolism of 3,6-Dichlorosalicylic acid is Initiated by the Cytochrome P450 Monooxygenase DsmABC in Rhizorhabdus dicambivorans Ndbn-20.</title>
        <authorList>
            <person name="Na L."/>
        </authorList>
    </citation>
    <scope>NUCLEOTIDE SEQUENCE [LARGE SCALE GENOMIC DNA]</scope>
    <source>
        <strain evidence="5 6">Ndbn-20m</strain>
    </source>
</reference>
<dbReference type="PROSITE" id="PS00356">
    <property type="entry name" value="HTH_LACI_1"/>
    <property type="match status" value="1"/>
</dbReference>
<dbReference type="RefSeq" id="WP_066959134.1">
    <property type="nucleotide sequence ID" value="NZ_CP023449.1"/>
</dbReference>
<dbReference type="AlphaFoldDB" id="A0A2A4G3E5"/>
<dbReference type="Gene3D" id="3.40.50.2300">
    <property type="match status" value="2"/>
</dbReference>
<dbReference type="Pfam" id="PF13377">
    <property type="entry name" value="Peripla_BP_3"/>
    <property type="match status" value="1"/>
</dbReference>
<dbReference type="PANTHER" id="PTHR30146:SF120">
    <property type="entry name" value="ALANINE RACEMASE"/>
    <property type="match status" value="1"/>
</dbReference>
<dbReference type="PROSITE" id="PS50932">
    <property type="entry name" value="HTH_LACI_2"/>
    <property type="match status" value="1"/>
</dbReference>
<dbReference type="InterPro" id="IPR000843">
    <property type="entry name" value="HTH_LacI"/>
</dbReference>
<dbReference type="InterPro" id="IPR010982">
    <property type="entry name" value="Lambda_DNA-bd_dom_sf"/>
</dbReference>
<organism evidence="5 6">
    <name type="scientific">Rhizorhabdus dicambivorans</name>
    <dbReference type="NCBI Taxonomy" id="1850238"/>
    <lineage>
        <taxon>Bacteria</taxon>
        <taxon>Pseudomonadati</taxon>
        <taxon>Pseudomonadota</taxon>
        <taxon>Alphaproteobacteria</taxon>
        <taxon>Sphingomonadales</taxon>
        <taxon>Sphingomonadaceae</taxon>
        <taxon>Rhizorhabdus</taxon>
    </lineage>
</organism>